<evidence type="ECO:0000259" key="1">
    <source>
        <dbReference type="Pfam" id="PF00149"/>
    </source>
</evidence>
<keyword evidence="3" id="KW-1185">Reference proteome</keyword>
<sequence>MHIYAIGDLHFSGVPETKPMTVFGEHWQHHRQRIMENWKQTVAPEDLVILCGDISWAMKLTDAVQDDLRFIAELPGKKVMLRGNHDYWWTGLSKMKQATGDAFFFLQNNFYPINTETAKLAICGSRAWLTPACEGYKPETDDSILRHEELRIRASLDAAKKEGYDEILLALHYPPFYSAEENSVFKQLIDEYQVKTCVFGHIHGAERAASIFEGERDGCHYKLVSADTQNFTPVLIQ</sequence>
<dbReference type="InterPro" id="IPR029052">
    <property type="entry name" value="Metallo-depent_PP-like"/>
</dbReference>
<gene>
    <name evidence="2" type="ORF">SAMN04487864_102170</name>
</gene>
<feature type="domain" description="Calcineurin-like phosphoesterase" evidence="1">
    <location>
        <begin position="1"/>
        <end position="204"/>
    </location>
</feature>
<dbReference type="InterPro" id="IPR014578">
    <property type="entry name" value="Pesterase_CT488"/>
</dbReference>
<dbReference type="AlphaFoldDB" id="A0A1G6IP86"/>
<dbReference type="PANTHER" id="PTHR31302">
    <property type="entry name" value="TRANSMEMBRANE PROTEIN WITH METALLOPHOSPHOESTERASE DOMAIN-RELATED"/>
    <property type="match status" value="1"/>
</dbReference>
<dbReference type="InterPro" id="IPR051158">
    <property type="entry name" value="Metallophosphoesterase_sf"/>
</dbReference>
<evidence type="ECO:0000313" key="2">
    <source>
        <dbReference type="EMBL" id="SDC08231.1"/>
    </source>
</evidence>
<accession>A0A1G6IP86</accession>
<dbReference type="Pfam" id="PF00149">
    <property type="entry name" value="Metallophos"/>
    <property type="match status" value="1"/>
</dbReference>
<proteinExistence type="predicted"/>
<dbReference type="EMBL" id="FMYW01000002">
    <property type="protein sequence ID" value="SDC08231.1"/>
    <property type="molecule type" value="Genomic_DNA"/>
</dbReference>
<evidence type="ECO:0000313" key="3">
    <source>
        <dbReference type="Proteomes" id="UP000198943"/>
    </source>
</evidence>
<dbReference type="PIRSF" id="PIRSF033094">
    <property type="entry name" value="Pesterase_CT488"/>
    <property type="match status" value="1"/>
</dbReference>
<dbReference type="RefSeq" id="WP_093729341.1">
    <property type="nucleotide sequence ID" value="NZ_FMYW01000002.1"/>
</dbReference>
<dbReference type="Gene3D" id="3.60.21.10">
    <property type="match status" value="1"/>
</dbReference>
<dbReference type="PANTHER" id="PTHR31302:SF22">
    <property type="entry name" value="PHOSPHOESTERASE"/>
    <property type="match status" value="1"/>
</dbReference>
<dbReference type="SUPFAM" id="SSF56300">
    <property type="entry name" value="Metallo-dependent phosphatases"/>
    <property type="match status" value="1"/>
</dbReference>
<name>A0A1G6IP86_9FIRM</name>
<protein>
    <recommendedName>
        <fullName evidence="1">Calcineurin-like phosphoesterase domain-containing protein</fullName>
    </recommendedName>
</protein>
<dbReference type="GO" id="GO:0016787">
    <property type="term" value="F:hydrolase activity"/>
    <property type="evidence" value="ECO:0007669"/>
    <property type="project" value="InterPro"/>
</dbReference>
<dbReference type="InterPro" id="IPR004843">
    <property type="entry name" value="Calcineurin-like_PHP"/>
</dbReference>
<dbReference type="Proteomes" id="UP000198943">
    <property type="component" value="Unassembled WGS sequence"/>
</dbReference>
<dbReference type="OrthoDB" id="8610138at2"/>
<reference evidence="3" key="1">
    <citation type="submission" date="2016-10" db="EMBL/GenBank/DDBJ databases">
        <authorList>
            <person name="Varghese N."/>
            <person name="Submissions S."/>
        </authorList>
    </citation>
    <scope>NUCLEOTIDE SEQUENCE [LARGE SCALE GENOMIC DNA]</scope>
    <source>
        <strain evidence="3">DSM 11005</strain>
    </source>
</reference>
<organism evidence="2 3">
    <name type="scientific">Succiniclasticum ruminis</name>
    <dbReference type="NCBI Taxonomy" id="40841"/>
    <lineage>
        <taxon>Bacteria</taxon>
        <taxon>Bacillati</taxon>
        <taxon>Bacillota</taxon>
        <taxon>Negativicutes</taxon>
        <taxon>Acidaminococcales</taxon>
        <taxon>Acidaminococcaceae</taxon>
        <taxon>Succiniclasticum</taxon>
    </lineage>
</organism>